<sequence length="443" mass="50407">MPQFNRTSQKPEQCNEHRDLYNHGQAPAHRVDLVGLIEPHHLPIHHLFVVFVFFSDLGQARLELLHLFHGLVALVRQRPKEDLHEDREQDDRKTIVVDILIEKSEEVEEGLGDDIGPAEVDHPVEVAACLLEASEIPRTQIEAVFRRGRLARSDRHRGWNVDALQPSVRQHFSLNPPLRQRLGGQQGPHEIIVFISQPVDMAIELFLLGRILQLHLFEASVLIQDQPDIAVVSLLFLRRNGRQPRFERAGHRSGALVPDLAFDIDGIRSSAEPVNLPVDQALWRAALEDHLLGPSPLGQRQAVNAHFEGQVPIHGEDWISELDPRKISRTRHVAQQLDPWRLGGVCLAVPLQLEALEGGAHIGHHRAIQGGFDHNLLLRDLPAWVCGRLGPGRRRNGLGNRRIDRLRFRRGRQSTFGRRFTLRRSFLLLRSKEKRPPDQHNEG</sequence>
<organism evidence="1">
    <name type="scientific">Uncultured Desulfatiglans sp</name>
    <dbReference type="NCBI Taxonomy" id="1748965"/>
    <lineage>
        <taxon>Bacteria</taxon>
        <taxon>Pseudomonadati</taxon>
        <taxon>Thermodesulfobacteriota</taxon>
        <taxon>Desulfobacteria</taxon>
        <taxon>Desulfatiglandales</taxon>
        <taxon>Desulfatiglandaceae</taxon>
        <taxon>Desulfatiglans</taxon>
        <taxon>environmental samples</taxon>
    </lineage>
</organism>
<reference evidence="1" key="1">
    <citation type="submission" date="2018-07" db="EMBL/GenBank/DDBJ databases">
        <authorList>
            <consortium name="Genoscope - CEA"/>
            <person name="William W."/>
        </authorList>
    </citation>
    <scope>NUCLEOTIDE SEQUENCE</scope>
    <source>
        <strain evidence="1">IK1</strain>
    </source>
</reference>
<dbReference type="AlphaFoldDB" id="A0A653ADU0"/>
<dbReference type="EMBL" id="UPXX01000031">
    <property type="protein sequence ID" value="VBB46233.1"/>
    <property type="molecule type" value="Genomic_DNA"/>
</dbReference>
<accession>A0A653ADU0</accession>
<protein>
    <submittedName>
        <fullName evidence="1">Uncharacterized protein</fullName>
    </submittedName>
</protein>
<gene>
    <name evidence="1" type="ORF">TRIP_B40151</name>
</gene>
<name>A0A653ADU0_UNCDX</name>
<evidence type="ECO:0000313" key="1">
    <source>
        <dbReference type="EMBL" id="VBB46233.1"/>
    </source>
</evidence>
<proteinExistence type="predicted"/>